<dbReference type="STRING" id="488538.SAR116_2273"/>
<dbReference type="InterPro" id="IPR029045">
    <property type="entry name" value="ClpP/crotonase-like_dom_sf"/>
</dbReference>
<keyword evidence="3 6" id="KW-0378">Hydrolase</keyword>
<comment type="similarity">
    <text evidence="1">Belongs to the peptidase S49 family.</text>
</comment>
<gene>
    <name evidence="6" type="ordered locus">SAR116_2273</name>
</gene>
<dbReference type="GO" id="GO:0006508">
    <property type="term" value="P:proteolysis"/>
    <property type="evidence" value="ECO:0007669"/>
    <property type="project" value="UniProtKB-KW"/>
</dbReference>
<dbReference type="Pfam" id="PF01343">
    <property type="entry name" value="Peptidase_S49"/>
    <property type="match status" value="1"/>
</dbReference>
<reference evidence="6 7" key="1">
    <citation type="journal article" date="2010" name="J. Bacteriol.">
        <title>Complete genome sequence of "Candidatus Puniceispirillum marinum" IMCC1322, a representative of the SAR116 clade in the Alphaproteobacteria.</title>
        <authorList>
            <person name="Oh H.M."/>
            <person name="Kwon K.K."/>
            <person name="Kang I."/>
            <person name="Kang S.G."/>
            <person name="Lee J.H."/>
            <person name="Kim S.J."/>
            <person name="Cho J.C."/>
        </authorList>
    </citation>
    <scope>NUCLEOTIDE SEQUENCE [LARGE SCALE GENOMIC DNA]</scope>
    <source>
        <strain evidence="6 7">IMCC1322</strain>
    </source>
</reference>
<evidence type="ECO:0000256" key="3">
    <source>
        <dbReference type="ARBA" id="ARBA00022801"/>
    </source>
</evidence>
<dbReference type="Gene3D" id="6.20.330.10">
    <property type="match status" value="1"/>
</dbReference>
<protein>
    <submittedName>
        <fullName evidence="6">Peptidase S49</fullName>
        <ecNumber evidence="6">3.4.21.-</ecNumber>
    </submittedName>
</protein>
<evidence type="ECO:0000313" key="6">
    <source>
        <dbReference type="EMBL" id="ADE40516.1"/>
    </source>
</evidence>
<keyword evidence="7" id="KW-1185">Reference proteome</keyword>
<feature type="domain" description="Peptidase S49" evidence="5">
    <location>
        <begin position="84"/>
        <end position="227"/>
    </location>
</feature>
<dbReference type="SUPFAM" id="SSF52096">
    <property type="entry name" value="ClpP/crotonase"/>
    <property type="match status" value="1"/>
</dbReference>
<dbReference type="RefSeq" id="WP_013047143.1">
    <property type="nucleotide sequence ID" value="NC_014010.1"/>
</dbReference>
<name>D5BPL4_PUNMI</name>
<dbReference type="KEGG" id="apb:SAR116_2273"/>
<dbReference type="CDD" id="cd07023">
    <property type="entry name" value="S49_Sppa_N_C"/>
    <property type="match status" value="1"/>
</dbReference>
<keyword evidence="4" id="KW-0720">Serine protease</keyword>
<evidence type="ECO:0000256" key="4">
    <source>
        <dbReference type="ARBA" id="ARBA00022825"/>
    </source>
</evidence>
<keyword evidence="2" id="KW-0645">Protease</keyword>
<dbReference type="HOGENOM" id="CLU_046540_1_0_5"/>
<dbReference type="InterPro" id="IPR002142">
    <property type="entry name" value="Peptidase_S49"/>
</dbReference>
<evidence type="ECO:0000313" key="7">
    <source>
        <dbReference type="Proteomes" id="UP000007460"/>
    </source>
</evidence>
<dbReference type="GO" id="GO:0008236">
    <property type="term" value="F:serine-type peptidase activity"/>
    <property type="evidence" value="ECO:0007669"/>
    <property type="project" value="UniProtKB-KW"/>
</dbReference>
<dbReference type="EC" id="3.4.21.-" evidence="6"/>
<dbReference type="PANTHER" id="PTHR42987:SF8">
    <property type="entry name" value="PROTEINASE"/>
    <property type="match status" value="1"/>
</dbReference>
<organism evidence="6 7">
    <name type="scientific">Puniceispirillum marinum (strain IMCC1322)</name>
    <dbReference type="NCBI Taxonomy" id="488538"/>
    <lineage>
        <taxon>Bacteria</taxon>
        <taxon>Pseudomonadati</taxon>
        <taxon>Pseudomonadota</taxon>
        <taxon>Alphaproteobacteria</taxon>
        <taxon>Candidatus Puniceispirillales</taxon>
        <taxon>Candidatus Puniceispirillaceae</taxon>
        <taxon>Candidatus Puniceispirillum</taxon>
    </lineage>
</organism>
<evidence type="ECO:0000256" key="2">
    <source>
        <dbReference type="ARBA" id="ARBA00022670"/>
    </source>
</evidence>
<accession>D5BPL4</accession>
<evidence type="ECO:0000256" key="1">
    <source>
        <dbReference type="ARBA" id="ARBA00008683"/>
    </source>
</evidence>
<sequence length="280" mass="30367">MGVFNRIFFWRKKKPVVPVVRLGGVIAASGSGMRRGISLETVEPQLKKAFSIKRAKAVALIINSPGGSPVQSSLIGRRIRDLAKRADVPVLAFCEDVAASGGYWLAASADEIYADPASIIGSIGVVSAGFGFDKAIKKIGVDRRVHTAGESKMILDPFQPEQSEEVERLKALQAEIHTQFIAHIENRRGAKLKGDRAELFSGAFWTGETAVKLGLVDAVGEIRQTINSRFGDDTELMMIEPKRKLLPFGLTNLSGQMASGIVNEASDIAIERVYLSRFGL</sequence>
<dbReference type="EMBL" id="CP001751">
    <property type="protein sequence ID" value="ADE40516.1"/>
    <property type="molecule type" value="Genomic_DNA"/>
</dbReference>
<dbReference type="InterPro" id="IPR047272">
    <property type="entry name" value="S49_SppA_C"/>
</dbReference>
<proteinExistence type="inferred from homology"/>
<dbReference type="AlphaFoldDB" id="D5BPL4"/>
<dbReference type="OrthoDB" id="9764363at2"/>
<dbReference type="eggNOG" id="COG0616">
    <property type="taxonomic scope" value="Bacteria"/>
</dbReference>
<evidence type="ECO:0000259" key="5">
    <source>
        <dbReference type="Pfam" id="PF01343"/>
    </source>
</evidence>
<dbReference type="Proteomes" id="UP000007460">
    <property type="component" value="Chromosome"/>
</dbReference>
<dbReference type="PANTHER" id="PTHR42987">
    <property type="entry name" value="PEPTIDASE S49"/>
    <property type="match status" value="1"/>
</dbReference>
<dbReference type="Gene3D" id="3.90.226.10">
    <property type="entry name" value="2-enoyl-CoA Hydratase, Chain A, domain 1"/>
    <property type="match status" value="1"/>
</dbReference>